<evidence type="ECO:0000313" key="2">
    <source>
        <dbReference type="Proteomes" id="UP000712570"/>
    </source>
</evidence>
<proteinExistence type="predicted"/>
<organism evidence="1 2">
    <name type="scientific">Iodobacter violaceini</name>
    <dbReference type="NCBI Taxonomy" id="3044271"/>
    <lineage>
        <taxon>Bacteria</taxon>
        <taxon>Pseudomonadati</taxon>
        <taxon>Pseudomonadota</taxon>
        <taxon>Betaproteobacteria</taxon>
        <taxon>Neisseriales</taxon>
        <taxon>Chitinibacteraceae</taxon>
        <taxon>Iodobacter</taxon>
    </lineage>
</organism>
<name>A0ABX0L724_9NEIS</name>
<protein>
    <submittedName>
        <fullName evidence="1">Uncharacterized protein</fullName>
    </submittedName>
</protein>
<dbReference type="EMBL" id="JAAOLX010000015">
    <property type="protein sequence ID" value="NHQ88428.1"/>
    <property type="molecule type" value="Genomic_DNA"/>
</dbReference>
<keyword evidence="2" id="KW-1185">Reference proteome</keyword>
<comment type="caution">
    <text evidence="1">The sequence shown here is derived from an EMBL/GenBank/DDBJ whole genome shotgun (WGS) entry which is preliminary data.</text>
</comment>
<dbReference type="RefSeq" id="WP_166830150.1">
    <property type="nucleotide sequence ID" value="NZ_JAAOLX010000015.1"/>
</dbReference>
<sequence>MLTFEICSSNKDYIAVTVQGYERAAIGEFYDDNWLNVVVEINSGAFRGRFFASFQVFEFSDFYDQLQLLYDTLKGKAIFSTLEGQLEISITCNVLGNLEVSGFAMDEAGVGNQLNFQFQLDQTYLPKILGELATIVNSFPIRNA</sequence>
<evidence type="ECO:0000313" key="1">
    <source>
        <dbReference type="EMBL" id="NHQ88428.1"/>
    </source>
</evidence>
<dbReference type="Proteomes" id="UP000712570">
    <property type="component" value="Unassembled WGS sequence"/>
</dbReference>
<dbReference type="Pfam" id="PF24716">
    <property type="entry name" value="WapI"/>
    <property type="match status" value="1"/>
</dbReference>
<dbReference type="InterPro" id="IPR056510">
    <property type="entry name" value="WapI"/>
</dbReference>
<reference evidence="1 2" key="1">
    <citation type="submission" date="2020-03" db="EMBL/GenBank/DDBJ databases">
        <title>Draft genome sequence of environmentally isolated violet-colored cultures.</title>
        <authorList>
            <person name="Wilson H.S."/>
        </authorList>
    </citation>
    <scope>NUCLEOTIDE SEQUENCE [LARGE SCALE GENOMIC DNA]</scope>
    <source>
        <strain evidence="1 2">HSC-16F04</strain>
    </source>
</reference>
<accession>A0ABX0L724</accession>
<gene>
    <name evidence="1" type="ORF">HA050_20210</name>
</gene>